<dbReference type="OrthoDB" id="3318at2759"/>
<keyword evidence="3" id="KW-0333">Golgi apparatus</keyword>
<evidence type="ECO:0000256" key="3">
    <source>
        <dbReference type="ARBA" id="ARBA00023034"/>
    </source>
</evidence>
<name>A0A5N6G0G1_PETAA</name>
<feature type="compositionally biased region" description="Pro residues" evidence="5">
    <location>
        <begin position="332"/>
        <end position="348"/>
    </location>
</feature>
<feature type="region of interest" description="Disordered" evidence="5">
    <location>
        <begin position="269"/>
        <end position="354"/>
    </location>
</feature>
<dbReference type="FunFam" id="2.30.42.10:FF:000026">
    <property type="entry name" value="Golgi reassembly stacking protein 2"/>
    <property type="match status" value="1"/>
</dbReference>
<keyword evidence="2" id="KW-0677">Repeat</keyword>
<dbReference type="OMA" id="SSTQHIW"/>
<dbReference type="GO" id="GO:0000139">
    <property type="term" value="C:Golgi membrane"/>
    <property type="evidence" value="ECO:0007669"/>
    <property type="project" value="UniProtKB-SubCell"/>
</dbReference>
<dbReference type="PANTHER" id="PTHR12893">
    <property type="entry name" value="GOLGI REASSEMBLY STACKING PROTEIN GRASP"/>
    <property type="match status" value="1"/>
</dbReference>
<evidence type="ECO:0000256" key="4">
    <source>
        <dbReference type="ARBA" id="ARBA00023136"/>
    </source>
</evidence>
<dbReference type="AlphaFoldDB" id="A0A5N6G0G1"/>
<dbReference type="EMBL" id="ML735272">
    <property type="protein sequence ID" value="KAE8388926.1"/>
    <property type="molecule type" value="Genomic_DNA"/>
</dbReference>
<dbReference type="InterPro" id="IPR024958">
    <property type="entry name" value="GRASP_PDZ"/>
</dbReference>
<accession>A0A5N6G0G1</accession>
<dbReference type="InterPro" id="IPR036034">
    <property type="entry name" value="PDZ_sf"/>
</dbReference>
<reference evidence="6" key="1">
    <citation type="submission" date="2019-04" db="EMBL/GenBank/DDBJ databases">
        <title>Friends and foes A comparative genomics studyof 23 Aspergillus species from section Flavi.</title>
        <authorList>
            <consortium name="DOE Joint Genome Institute"/>
            <person name="Kjaerbolling I."/>
            <person name="Vesth T."/>
            <person name="Frisvad J.C."/>
            <person name="Nybo J.L."/>
            <person name="Theobald S."/>
            <person name="Kildgaard S."/>
            <person name="Isbrandt T."/>
            <person name="Kuo A."/>
            <person name="Sato A."/>
            <person name="Lyhne E.K."/>
            <person name="Kogle M.E."/>
            <person name="Wiebenga A."/>
            <person name="Kun R.S."/>
            <person name="Lubbers R.J."/>
            <person name="Makela M.R."/>
            <person name="Barry K."/>
            <person name="Chovatia M."/>
            <person name="Clum A."/>
            <person name="Daum C."/>
            <person name="Haridas S."/>
            <person name="He G."/>
            <person name="LaButti K."/>
            <person name="Lipzen A."/>
            <person name="Mondo S."/>
            <person name="Riley R."/>
            <person name="Salamov A."/>
            <person name="Simmons B.A."/>
            <person name="Magnuson J.K."/>
            <person name="Henrissat B."/>
            <person name="Mortensen U.H."/>
            <person name="Larsen T.O."/>
            <person name="Devries R.P."/>
            <person name="Grigoriev I.V."/>
            <person name="Machida M."/>
            <person name="Baker S.E."/>
            <person name="Andersen M.R."/>
        </authorList>
    </citation>
    <scope>NUCLEOTIDE SEQUENCE [LARGE SCALE GENOMIC DNA]</scope>
    <source>
        <strain evidence="6">IBT 14317</strain>
    </source>
</reference>
<feature type="compositionally biased region" description="Low complexity" evidence="5">
    <location>
        <begin position="273"/>
        <end position="292"/>
    </location>
</feature>
<dbReference type="GO" id="GO:0007030">
    <property type="term" value="P:Golgi organization"/>
    <property type="evidence" value="ECO:0007669"/>
    <property type="project" value="TreeGrafter"/>
</dbReference>
<dbReference type="Pfam" id="PF04495">
    <property type="entry name" value="GRASP55_65"/>
    <property type="match status" value="1"/>
</dbReference>
<protein>
    <submittedName>
        <fullName evidence="6">GRASP55/65 PDZ-like domain-containing protein</fullName>
    </submittedName>
</protein>
<dbReference type="InterPro" id="IPR007583">
    <property type="entry name" value="GRASP55_65"/>
</dbReference>
<evidence type="ECO:0000256" key="2">
    <source>
        <dbReference type="ARBA" id="ARBA00022737"/>
    </source>
</evidence>
<evidence type="ECO:0000256" key="1">
    <source>
        <dbReference type="ARBA" id="ARBA00004394"/>
    </source>
</evidence>
<dbReference type="PROSITE" id="PS51865">
    <property type="entry name" value="PDZ_GRASP"/>
    <property type="match status" value="1"/>
</dbReference>
<dbReference type="Proteomes" id="UP000326877">
    <property type="component" value="Unassembled WGS sequence"/>
</dbReference>
<accession>A0A5N7C4B8</accession>
<evidence type="ECO:0000313" key="6">
    <source>
        <dbReference type="EMBL" id="KAE8388926.1"/>
    </source>
</evidence>
<comment type="subcellular location">
    <subcellularLocation>
        <location evidence="1">Golgi apparatus membrane</location>
    </subcellularLocation>
</comment>
<organism evidence="6">
    <name type="scientific">Petromyces alliaceus</name>
    <name type="common">Aspergillus alliaceus</name>
    <dbReference type="NCBI Taxonomy" id="209559"/>
    <lineage>
        <taxon>Eukaryota</taxon>
        <taxon>Fungi</taxon>
        <taxon>Dikarya</taxon>
        <taxon>Ascomycota</taxon>
        <taxon>Pezizomycotina</taxon>
        <taxon>Eurotiomycetes</taxon>
        <taxon>Eurotiomycetidae</taxon>
        <taxon>Eurotiales</taxon>
        <taxon>Aspergillaceae</taxon>
        <taxon>Aspergillus</taxon>
        <taxon>Aspergillus subgen. Circumdati</taxon>
    </lineage>
</organism>
<proteinExistence type="predicted"/>
<dbReference type="Gene3D" id="2.30.42.10">
    <property type="match status" value="2"/>
</dbReference>
<gene>
    <name evidence="6" type="ORF">BDV23DRAFT_158040</name>
</gene>
<sequence>MFGALNRFIGRLDSDPAQQPRATTSDNAFGFQVLRSKDSELPLEPWFDFIIGINGRLIDDPDPNLFATEVRNCAGSSVTFEVWSAKGQKTHTVSIPISPTNPTLGLALQLAPLSSTQHIWHVLNIPSPLSPAYRAGLLPHSDYIIGTPSGTLRGESALGELVEDHLDRTLVLWVYNSEFDVVREVELVPTRGWGGEGALGAELGYGALHRLPVGLGEEVEGPGEVVFETRDDGTSTPVLNPMNPAQNHGVALDSTIGGHYLVPANMAAPPPLASQAPRSLSASPAPSQSPAARRGKTRHHAISPNRAFDEYFAEGEEKSREQDYAPSRKGTPLPPPPKGIRSPPPSGSPAPAME</sequence>
<dbReference type="PANTHER" id="PTHR12893:SF0">
    <property type="entry name" value="GRASP65"/>
    <property type="match status" value="1"/>
</dbReference>
<keyword evidence="4" id="KW-0472">Membrane</keyword>
<evidence type="ECO:0000256" key="5">
    <source>
        <dbReference type="SAM" id="MobiDB-lite"/>
    </source>
</evidence>